<keyword evidence="2" id="KW-0812">Transmembrane</keyword>
<keyword evidence="4" id="KW-1185">Reference proteome</keyword>
<feature type="transmembrane region" description="Helical" evidence="2">
    <location>
        <begin position="156"/>
        <end position="176"/>
    </location>
</feature>
<keyword evidence="2" id="KW-1133">Transmembrane helix</keyword>
<feature type="region of interest" description="Disordered" evidence="1">
    <location>
        <begin position="200"/>
        <end position="223"/>
    </location>
</feature>
<dbReference type="EMBL" id="JAPEUX010000005">
    <property type="protein sequence ID" value="KAJ4352424.1"/>
    <property type="molecule type" value="Genomic_DNA"/>
</dbReference>
<dbReference type="OrthoDB" id="10391015at2759"/>
<reference evidence="3" key="1">
    <citation type="submission" date="2022-10" db="EMBL/GenBank/DDBJ databases">
        <title>Tapping the CABI collections for fungal endophytes: first genome assemblies for Collariella, Neodidymelliopsis, Ascochyta clinopodiicola, Didymella pomorum, Didymosphaeria variabile, Neocosmospora piperis and Neocucurbitaria cava.</title>
        <authorList>
            <person name="Hill R."/>
        </authorList>
    </citation>
    <scope>NUCLEOTIDE SEQUENCE</scope>
    <source>
        <strain evidence="3">IMI 356815</strain>
    </source>
</reference>
<evidence type="ECO:0000313" key="3">
    <source>
        <dbReference type="EMBL" id="KAJ4352424.1"/>
    </source>
</evidence>
<gene>
    <name evidence="3" type="ORF">N0V89_007772</name>
</gene>
<keyword evidence="2" id="KW-0472">Membrane</keyword>
<comment type="caution">
    <text evidence="3">The sequence shown here is derived from an EMBL/GenBank/DDBJ whole genome shotgun (WGS) entry which is preliminary data.</text>
</comment>
<evidence type="ECO:0000313" key="4">
    <source>
        <dbReference type="Proteomes" id="UP001140513"/>
    </source>
</evidence>
<dbReference type="RefSeq" id="XP_056070780.1">
    <property type="nucleotide sequence ID" value="XM_056216533.1"/>
</dbReference>
<dbReference type="GeneID" id="80911302"/>
<sequence>MGTKVARPVHPTSFLHPVCLMLPTGFCWFCSFYKDPHNEWINDCPKPPEGVQLANAQTHLSTLPPQDAQLCGANGSSHLFIPAGHLEHEGVVFYVEPGACIDSGGTWVVEPSPGGCDISMDALANADLSKAVLDNVIARDPSSHLAPAGSSEHEHFVSNVGFLTFALCAFIFFIWAKDLLEFVHAKRWVRLHDDTSVTGPVVEETKEKGDMVDEDRNGDHAGD</sequence>
<organism evidence="3 4">
    <name type="scientific">Didymosphaeria variabile</name>
    <dbReference type="NCBI Taxonomy" id="1932322"/>
    <lineage>
        <taxon>Eukaryota</taxon>
        <taxon>Fungi</taxon>
        <taxon>Dikarya</taxon>
        <taxon>Ascomycota</taxon>
        <taxon>Pezizomycotina</taxon>
        <taxon>Dothideomycetes</taxon>
        <taxon>Pleosporomycetidae</taxon>
        <taxon>Pleosporales</taxon>
        <taxon>Massarineae</taxon>
        <taxon>Didymosphaeriaceae</taxon>
        <taxon>Didymosphaeria</taxon>
    </lineage>
</organism>
<feature type="compositionally biased region" description="Basic and acidic residues" evidence="1">
    <location>
        <begin position="203"/>
        <end position="223"/>
    </location>
</feature>
<evidence type="ECO:0000256" key="2">
    <source>
        <dbReference type="SAM" id="Phobius"/>
    </source>
</evidence>
<evidence type="ECO:0000256" key="1">
    <source>
        <dbReference type="SAM" id="MobiDB-lite"/>
    </source>
</evidence>
<dbReference type="AlphaFoldDB" id="A0A9W8XK09"/>
<name>A0A9W8XK09_9PLEO</name>
<accession>A0A9W8XK09</accession>
<proteinExistence type="predicted"/>
<protein>
    <submittedName>
        <fullName evidence="3">Uncharacterized protein</fullName>
    </submittedName>
</protein>
<dbReference type="Proteomes" id="UP001140513">
    <property type="component" value="Unassembled WGS sequence"/>
</dbReference>